<comment type="caution">
    <text evidence="1">The sequence shown here is derived from an EMBL/GenBank/DDBJ whole genome shotgun (WGS) entry which is preliminary data.</text>
</comment>
<accession>A8SB35</accession>
<protein>
    <recommendedName>
        <fullName evidence="3">Phage tail protein</fullName>
    </recommendedName>
</protein>
<dbReference type="Proteomes" id="UP000005945">
    <property type="component" value="Unassembled WGS sequence"/>
</dbReference>
<evidence type="ECO:0008006" key="3">
    <source>
        <dbReference type="Google" id="ProtNLM"/>
    </source>
</evidence>
<dbReference type="NCBIfam" id="TIGR01634">
    <property type="entry name" value="tail_P2_I"/>
    <property type="match status" value="1"/>
</dbReference>
<gene>
    <name evidence="1" type="ORF">FAEPRAM212_01552</name>
</gene>
<proteinExistence type="predicted"/>
<dbReference type="EMBL" id="ABED02000025">
    <property type="protein sequence ID" value="EDP21731.1"/>
    <property type="molecule type" value="Genomic_DNA"/>
</dbReference>
<dbReference type="InterPro" id="IPR006521">
    <property type="entry name" value="Tail_protein_I"/>
</dbReference>
<name>A8SB35_9FIRM</name>
<evidence type="ECO:0000313" key="1">
    <source>
        <dbReference type="EMBL" id="EDP21731.1"/>
    </source>
</evidence>
<dbReference type="HOGENOM" id="CLU_086293_0_0_9"/>
<dbReference type="Pfam" id="PF09684">
    <property type="entry name" value="Tail_P2_I"/>
    <property type="match status" value="1"/>
</dbReference>
<sequence length="222" mass="25110">MEDWKMIKIQDIQPADILPEGLRDDVSALGIAYAVCRQIEKWCVFNDGIMIYYMIASLPDEILDLMAAEYRTPAYSTKYSTDVKRTLIADTMLYFMKLGTPMAVRRIITSIFQSGTVSEWFEYGGEPHHFRINISNPNVGPNDLDEFVRQLRSVKRLSSWLDSISSKLDIEAATIGVGHWIHTGDFIRLNPMIVEDVARQITGTTYTGIALSTIDHVTVPAE</sequence>
<dbReference type="AlphaFoldDB" id="A8SB35"/>
<reference evidence="1 2" key="1">
    <citation type="submission" date="2007-09" db="EMBL/GenBank/DDBJ databases">
        <title>Draft genome sequence of Faecalibacterium prausnitzii M21/2.</title>
        <authorList>
            <person name="Sudarsanam P."/>
            <person name="Ley R."/>
            <person name="Guruge J."/>
            <person name="Turnbaugh P.J."/>
            <person name="Mahowald M."/>
            <person name="Liep D."/>
            <person name="Gordon J."/>
        </authorList>
    </citation>
    <scope>NUCLEOTIDE SEQUENCE [LARGE SCALE GENOMIC DNA]</scope>
    <source>
        <strain evidence="1 2">M21/2</strain>
    </source>
</reference>
<evidence type="ECO:0000313" key="2">
    <source>
        <dbReference type="Proteomes" id="UP000005945"/>
    </source>
</evidence>
<organism evidence="1 2">
    <name type="scientific">Faecalibacterium prausnitzii M21/2</name>
    <dbReference type="NCBI Taxonomy" id="411485"/>
    <lineage>
        <taxon>Bacteria</taxon>
        <taxon>Bacillati</taxon>
        <taxon>Bacillota</taxon>
        <taxon>Clostridia</taxon>
        <taxon>Eubacteriales</taxon>
        <taxon>Oscillospiraceae</taxon>
        <taxon>Faecalibacterium</taxon>
    </lineage>
</organism>
<reference evidence="1 2" key="2">
    <citation type="submission" date="2007-09" db="EMBL/GenBank/DDBJ databases">
        <authorList>
            <person name="Fulton L."/>
            <person name="Clifton S."/>
            <person name="Fulton B."/>
            <person name="Xu J."/>
            <person name="Minx P."/>
            <person name="Pepin K.H."/>
            <person name="Johnson M."/>
            <person name="Thiruvilangam P."/>
            <person name="Bhonagiri V."/>
            <person name="Nash W.E."/>
            <person name="Mardis E.R."/>
            <person name="Wilson R.K."/>
        </authorList>
    </citation>
    <scope>NUCLEOTIDE SEQUENCE [LARGE SCALE GENOMIC DNA]</scope>
    <source>
        <strain evidence="1 2">M21/2</strain>
    </source>
</reference>